<dbReference type="OMA" id="ARSKWQA"/>
<dbReference type="SMART" id="SM00248">
    <property type="entry name" value="ANK"/>
    <property type="match status" value="2"/>
</dbReference>
<dbReference type="GeneID" id="7830194"/>
<dbReference type="AlphaFoldDB" id="I7MI35"/>
<dbReference type="KEGG" id="tet:TTHERM_00659040"/>
<dbReference type="Pfam" id="PF00887">
    <property type="entry name" value="ACBP"/>
    <property type="match status" value="1"/>
</dbReference>
<dbReference type="Gene3D" id="1.20.80.10">
    <property type="match status" value="1"/>
</dbReference>
<protein>
    <submittedName>
        <fullName evidence="7">Acyl CoA-binding protein</fullName>
    </submittedName>
</protein>
<proteinExistence type="predicted"/>
<dbReference type="PRINTS" id="PR00689">
    <property type="entry name" value="ACOABINDINGP"/>
</dbReference>
<dbReference type="GO" id="GO:0000062">
    <property type="term" value="F:fatty-acyl-CoA binding"/>
    <property type="evidence" value="ECO:0007669"/>
    <property type="project" value="InterPro"/>
</dbReference>
<dbReference type="HOGENOM" id="CLU_768322_0_0_1"/>
<evidence type="ECO:0000256" key="3">
    <source>
        <dbReference type="ARBA" id="ARBA00023121"/>
    </source>
</evidence>
<dbReference type="EMBL" id="GG662471">
    <property type="protein sequence ID" value="EAS03860.1"/>
    <property type="molecule type" value="Genomic_DNA"/>
</dbReference>
<gene>
    <name evidence="7" type="ORF">TTHERM_00659040</name>
</gene>
<dbReference type="PROSITE" id="PS50297">
    <property type="entry name" value="ANK_REP_REGION"/>
    <property type="match status" value="1"/>
</dbReference>
<dbReference type="Gene3D" id="1.25.40.20">
    <property type="entry name" value="Ankyrin repeat-containing domain"/>
    <property type="match status" value="1"/>
</dbReference>
<dbReference type="InterPro" id="IPR036770">
    <property type="entry name" value="Ankyrin_rpt-contain_sf"/>
</dbReference>
<feature type="region of interest" description="Disordered" evidence="5">
    <location>
        <begin position="159"/>
        <end position="178"/>
    </location>
</feature>
<keyword evidence="2 4" id="KW-0040">ANK repeat</keyword>
<dbReference type="InParanoid" id="I7MI35"/>
<reference evidence="8" key="1">
    <citation type="journal article" date="2006" name="PLoS Biol.">
        <title>Macronuclear genome sequence of the ciliate Tetrahymena thermophila, a model eukaryote.</title>
        <authorList>
            <person name="Eisen J.A."/>
            <person name="Coyne R.S."/>
            <person name="Wu M."/>
            <person name="Wu D."/>
            <person name="Thiagarajan M."/>
            <person name="Wortman J.R."/>
            <person name="Badger J.H."/>
            <person name="Ren Q."/>
            <person name="Amedeo P."/>
            <person name="Jones K.M."/>
            <person name="Tallon L.J."/>
            <person name="Delcher A.L."/>
            <person name="Salzberg S.L."/>
            <person name="Silva J.C."/>
            <person name="Haas B.J."/>
            <person name="Majoros W.H."/>
            <person name="Farzad M."/>
            <person name="Carlton J.M."/>
            <person name="Smith R.K. Jr."/>
            <person name="Garg J."/>
            <person name="Pearlman R.E."/>
            <person name="Karrer K.M."/>
            <person name="Sun L."/>
            <person name="Manning G."/>
            <person name="Elde N.C."/>
            <person name="Turkewitz A.P."/>
            <person name="Asai D.J."/>
            <person name="Wilkes D.E."/>
            <person name="Wang Y."/>
            <person name="Cai H."/>
            <person name="Collins K."/>
            <person name="Stewart B.A."/>
            <person name="Lee S.R."/>
            <person name="Wilamowska K."/>
            <person name="Weinberg Z."/>
            <person name="Ruzzo W.L."/>
            <person name="Wloga D."/>
            <person name="Gaertig J."/>
            <person name="Frankel J."/>
            <person name="Tsao C.-C."/>
            <person name="Gorovsky M.A."/>
            <person name="Keeling P.J."/>
            <person name="Waller R.F."/>
            <person name="Patron N.J."/>
            <person name="Cherry J.M."/>
            <person name="Stover N.A."/>
            <person name="Krieger C.J."/>
            <person name="del Toro C."/>
            <person name="Ryder H.F."/>
            <person name="Williamson S.C."/>
            <person name="Barbeau R.A."/>
            <person name="Hamilton E.P."/>
            <person name="Orias E."/>
        </authorList>
    </citation>
    <scope>NUCLEOTIDE SEQUENCE [LARGE SCALE GENOMIC DNA]</scope>
    <source>
        <strain evidence="8">SB210</strain>
    </source>
</reference>
<feature type="compositionally biased region" description="Acidic residues" evidence="5">
    <location>
        <begin position="164"/>
        <end position="174"/>
    </location>
</feature>
<sequence length="361" mass="41169">MSQQAKDILLQTLKYSNIILTGLILAYPKKFINLVYTKCKRPTKVQLTAATQQQDQLSQMQGTVKEDVLLKFKAACKIIRKEQNTDPKDSLQLYGLYKQALVGDCNISQPSSLNYEAKLKYEHWTKFKGLPREDAMMLYVEYVIQMLPKYEEQIAKISQGANENDQEESEDDNNISEKDLFETESDQDANEGEESSFKNKKEQVGRGFGLSVSKMTQNIGEQFLGQKEAQEVTEETQIFFSLLDEQNIPEIEKSIKEGFDLCQKNEQGSTALHYCIENELLDTFHTLIESFPNINAQDSDGFTPLHVAALNEQNHLVLELLKKGADPNIQDNEGQTVFDIANNSTKKIINDFIQQQKQNLE</sequence>
<feature type="repeat" description="ANK" evidence="4">
    <location>
        <begin position="300"/>
        <end position="332"/>
    </location>
</feature>
<dbReference type="PANTHER" id="PTHR24119:SF0">
    <property type="entry name" value="ACYL-COA-BINDING DOMAIN-CONTAINING PROTEIN 6"/>
    <property type="match status" value="1"/>
</dbReference>
<keyword evidence="3" id="KW-0446">Lipid-binding</keyword>
<evidence type="ECO:0000259" key="6">
    <source>
        <dbReference type="PROSITE" id="PS51228"/>
    </source>
</evidence>
<evidence type="ECO:0000256" key="1">
    <source>
        <dbReference type="ARBA" id="ARBA00022737"/>
    </source>
</evidence>
<dbReference type="PANTHER" id="PTHR24119">
    <property type="entry name" value="ACYL-COA-BINDING DOMAIN-CONTAINING PROTEIN 6"/>
    <property type="match status" value="1"/>
</dbReference>
<evidence type="ECO:0000313" key="8">
    <source>
        <dbReference type="Proteomes" id="UP000009168"/>
    </source>
</evidence>
<feature type="domain" description="ACB" evidence="6">
    <location>
        <begin position="68"/>
        <end position="152"/>
    </location>
</feature>
<name>I7MI35_TETTS</name>
<dbReference type="SUPFAM" id="SSF48403">
    <property type="entry name" value="Ankyrin repeat"/>
    <property type="match status" value="1"/>
</dbReference>
<evidence type="ECO:0000313" key="7">
    <source>
        <dbReference type="EMBL" id="EAS03860.1"/>
    </source>
</evidence>
<evidence type="ECO:0000256" key="5">
    <source>
        <dbReference type="SAM" id="MobiDB-lite"/>
    </source>
</evidence>
<dbReference type="SUPFAM" id="SSF47027">
    <property type="entry name" value="Acyl-CoA binding protein"/>
    <property type="match status" value="1"/>
</dbReference>
<evidence type="ECO:0000256" key="2">
    <source>
        <dbReference type="ARBA" id="ARBA00023043"/>
    </source>
</evidence>
<dbReference type="PROSITE" id="PS51228">
    <property type="entry name" value="ACB_2"/>
    <property type="match status" value="1"/>
</dbReference>
<accession>I7MI35</accession>
<dbReference type="PROSITE" id="PS50088">
    <property type="entry name" value="ANK_REPEAT"/>
    <property type="match status" value="2"/>
</dbReference>
<dbReference type="InterPro" id="IPR035984">
    <property type="entry name" value="Acyl-CoA-binding_sf"/>
</dbReference>
<keyword evidence="1" id="KW-0677">Repeat</keyword>
<dbReference type="RefSeq" id="XP_001024105.1">
    <property type="nucleotide sequence ID" value="XM_001024105.1"/>
</dbReference>
<feature type="repeat" description="ANK" evidence="4">
    <location>
        <begin position="267"/>
        <end position="299"/>
    </location>
</feature>
<keyword evidence="8" id="KW-1185">Reference proteome</keyword>
<dbReference type="eggNOG" id="KOG0817">
    <property type="taxonomic scope" value="Eukaryota"/>
</dbReference>
<dbReference type="Proteomes" id="UP000009168">
    <property type="component" value="Unassembled WGS sequence"/>
</dbReference>
<evidence type="ECO:0000256" key="4">
    <source>
        <dbReference type="PROSITE-ProRule" id="PRU00023"/>
    </source>
</evidence>
<dbReference type="InterPro" id="IPR000582">
    <property type="entry name" value="Acyl-CoA-binding_protein"/>
</dbReference>
<dbReference type="OrthoDB" id="292939at2759"/>
<dbReference type="InterPro" id="IPR002110">
    <property type="entry name" value="Ankyrin_rpt"/>
</dbReference>
<dbReference type="Pfam" id="PF12796">
    <property type="entry name" value="Ank_2"/>
    <property type="match status" value="1"/>
</dbReference>
<dbReference type="STRING" id="312017.I7MI35"/>
<organism evidence="7 8">
    <name type="scientific">Tetrahymena thermophila (strain SB210)</name>
    <dbReference type="NCBI Taxonomy" id="312017"/>
    <lineage>
        <taxon>Eukaryota</taxon>
        <taxon>Sar</taxon>
        <taxon>Alveolata</taxon>
        <taxon>Ciliophora</taxon>
        <taxon>Intramacronucleata</taxon>
        <taxon>Oligohymenophorea</taxon>
        <taxon>Hymenostomatida</taxon>
        <taxon>Tetrahymenina</taxon>
        <taxon>Tetrahymenidae</taxon>
        <taxon>Tetrahymena</taxon>
    </lineage>
</organism>
<dbReference type="InterPro" id="IPR014352">
    <property type="entry name" value="FERM/acyl-CoA-bd_prot_sf"/>
</dbReference>